<sequence>MRIPAEREFVIKKAVFKAIKKNESPAKLANSFGISKSTIYKYRRALRDQGFIKKNENGIYVAVENKFSIKKAIPQSGDLFSTTTKNHFAEPEYTKITDIPVRDDIEQRLQSKVQEMRKIKQEHDNEKGVFKKLLGKFKKKL</sequence>
<reference evidence="1 2" key="1">
    <citation type="submission" date="2019-03" db="EMBL/GenBank/DDBJ databases">
        <title>Complete Genome Sequence of Allofrancisella frigidaquae Strain SYSU 10HL1970 Isolated from Water-Cooling Systems in China.</title>
        <authorList>
            <person name="Ohrman C."/>
            <person name="Uneklint I."/>
            <person name="Sjodin A."/>
        </authorList>
    </citation>
    <scope>NUCLEOTIDE SEQUENCE [LARGE SCALE GENOMIC DNA]</scope>
    <source>
        <strain evidence="1 2">SYSU 10HL1970</strain>
    </source>
</reference>
<dbReference type="EMBL" id="CP038017">
    <property type="protein sequence ID" value="QIV94036.1"/>
    <property type="molecule type" value="Genomic_DNA"/>
</dbReference>
<keyword evidence="2" id="KW-1185">Reference proteome</keyword>
<evidence type="ECO:0000313" key="1">
    <source>
        <dbReference type="EMBL" id="QIV94036.1"/>
    </source>
</evidence>
<protein>
    <submittedName>
        <fullName evidence="1">Uncharacterized protein</fullName>
    </submittedName>
</protein>
<dbReference type="Proteomes" id="UP000503320">
    <property type="component" value="Chromosome"/>
</dbReference>
<dbReference type="KEGG" id="afri:E3E15_01155"/>
<organism evidence="1 2">
    <name type="scientific">Allofrancisella frigidaquae</name>
    <dbReference type="NCBI Taxonomy" id="1085644"/>
    <lineage>
        <taxon>Bacteria</taxon>
        <taxon>Pseudomonadati</taxon>
        <taxon>Pseudomonadota</taxon>
        <taxon>Gammaproteobacteria</taxon>
        <taxon>Thiotrichales</taxon>
        <taxon>Francisellaceae</taxon>
        <taxon>Allofrancisella</taxon>
    </lineage>
</organism>
<evidence type="ECO:0000313" key="2">
    <source>
        <dbReference type="Proteomes" id="UP000503320"/>
    </source>
</evidence>
<proteinExistence type="predicted"/>
<accession>A0A6M3HW93</accession>
<dbReference type="RefSeq" id="WP_035721018.1">
    <property type="nucleotide sequence ID" value="NZ_CP038017.1"/>
</dbReference>
<gene>
    <name evidence="1" type="ORF">E3E15_01155</name>
</gene>
<name>A0A6M3HW93_9GAMM</name>
<dbReference type="AlphaFoldDB" id="A0A6M3HW93"/>